<feature type="transmembrane region" description="Helical" evidence="4">
    <location>
        <begin position="311"/>
        <end position="333"/>
    </location>
</feature>
<feature type="transmembrane region" description="Helical" evidence="4">
    <location>
        <begin position="51"/>
        <end position="74"/>
    </location>
</feature>
<dbReference type="Pfam" id="PF07690">
    <property type="entry name" value="MFS_1"/>
    <property type="match status" value="1"/>
</dbReference>
<accession>F5Y4Z8</accession>
<evidence type="ECO:0000313" key="5">
    <source>
        <dbReference type="EMBL" id="AEG93838.1"/>
    </source>
</evidence>
<feature type="transmembrane region" description="Helical" evidence="4">
    <location>
        <begin position="110"/>
        <end position="137"/>
    </location>
</feature>
<keyword evidence="1 4" id="KW-0812">Transmembrane</keyword>
<dbReference type="PANTHER" id="PTHR11360:SF290">
    <property type="entry name" value="MONOCARBOXYLATE MFS PERMEASE"/>
    <property type="match status" value="1"/>
</dbReference>
<protein>
    <submittedName>
        <fullName evidence="5">Candidate transporter</fullName>
    </submittedName>
</protein>
<feature type="transmembrane region" description="Helical" evidence="4">
    <location>
        <begin position="81"/>
        <end position="104"/>
    </location>
</feature>
<name>F5Y4Z8_RAMTT</name>
<dbReference type="GO" id="GO:0022857">
    <property type="term" value="F:transmembrane transporter activity"/>
    <property type="evidence" value="ECO:0007669"/>
    <property type="project" value="InterPro"/>
</dbReference>
<dbReference type="SUPFAM" id="SSF103473">
    <property type="entry name" value="MFS general substrate transporter"/>
    <property type="match status" value="1"/>
</dbReference>
<dbReference type="STRING" id="365046.Rta_27360"/>
<dbReference type="RefSeq" id="WP_013902069.1">
    <property type="nucleotide sequence ID" value="NC_015677.1"/>
</dbReference>
<feature type="transmembrane region" description="Helical" evidence="4">
    <location>
        <begin position="149"/>
        <end position="169"/>
    </location>
</feature>
<dbReference type="EMBL" id="CP000245">
    <property type="protein sequence ID" value="AEG93838.1"/>
    <property type="molecule type" value="Genomic_DNA"/>
</dbReference>
<keyword evidence="6" id="KW-1185">Reference proteome</keyword>
<dbReference type="PATRIC" id="fig|365046.3.peg.2797"/>
<evidence type="ECO:0000256" key="4">
    <source>
        <dbReference type="SAM" id="Phobius"/>
    </source>
</evidence>
<feature type="transmembrane region" description="Helical" evidence="4">
    <location>
        <begin position="285"/>
        <end position="305"/>
    </location>
</feature>
<evidence type="ECO:0000256" key="3">
    <source>
        <dbReference type="ARBA" id="ARBA00023136"/>
    </source>
</evidence>
<reference evidence="6" key="1">
    <citation type="submission" date="2006-01" db="EMBL/GenBank/DDBJ databases">
        <title>Genome of the cyst-dividing bacterium Ramlibacter tataouinensis.</title>
        <authorList>
            <person name="Barakat M."/>
            <person name="Ortet P."/>
            <person name="De Luca G."/>
            <person name="Jourlin-Castelli C."/>
            <person name="Ansaldi M."/>
            <person name="Py B."/>
            <person name="Fichant G."/>
            <person name="Coutinho P."/>
            <person name="Voulhoux R."/>
            <person name="Bastien O."/>
            <person name="Roy S."/>
            <person name="Marechal E."/>
            <person name="Henrissat B."/>
            <person name="Quentin Y."/>
            <person name="Noirot P."/>
            <person name="Filloux A."/>
            <person name="Mejean V."/>
            <person name="DuBow M."/>
            <person name="Barras F."/>
            <person name="Heulin T."/>
        </authorList>
    </citation>
    <scope>NUCLEOTIDE SEQUENCE [LARGE SCALE GENOMIC DNA]</scope>
    <source>
        <strain evidence="6">ATCC BAA-407 / DSM 14655 / LMG 21543 / TTB310</strain>
    </source>
</reference>
<dbReference type="Proteomes" id="UP000008385">
    <property type="component" value="Chromosome"/>
</dbReference>
<proteinExistence type="predicted"/>
<dbReference type="InterPro" id="IPR011701">
    <property type="entry name" value="MFS"/>
</dbReference>
<dbReference type="KEGG" id="rta:Rta_27360"/>
<dbReference type="PANTHER" id="PTHR11360">
    <property type="entry name" value="MONOCARBOXYLATE TRANSPORTER"/>
    <property type="match status" value="1"/>
</dbReference>
<dbReference type="InterPro" id="IPR050327">
    <property type="entry name" value="Proton-linked_MCT"/>
</dbReference>
<feature type="transmembrane region" description="Helical" evidence="4">
    <location>
        <begin position="175"/>
        <end position="195"/>
    </location>
</feature>
<dbReference type="OrthoDB" id="7876195at2"/>
<dbReference type="InterPro" id="IPR036259">
    <property type="entry name" value="MFS_trans_sf"/>
</dbReference>
<keyword evidence="3 4" id="KW-0472">Membrane</keyword>
<sequence>MAAAPHPATTAPASQRGRIVPAAFVIAVFGWGVGFYGPPVFLHAVAVQTGWSMQLVSAAVTFHFVFGACVVAGLPRLQARWGVAATTAAGAAALAAGALGWSLATQPVHLFAAAALSGAGWAGMGAAAINAIVSPWFDRDRPVALARAYNGASLGGLLFSPLWSALVAWLGFVQAAAWVGVGMLGIVIPLCLRVLRMKPPVSSRQPQDVAPGHALWRHVGFRTLAAGMALGLFAQIGLISHLYTLWAVRLGPQAAGWAMAAATACAIAGRSLAGRRLRPGADRRAVAAWSYGVQLVGSLLMAAGLDHLPLMGLGLVLFGLGLGNATSLPPLVVQGEFAPADTARVVALVVAISQATYAFAPAAFAWLLGPGGDALGLFVAAAVLQAAALGCLRAGRPATVPPTTQGPP</sequence>
<dbReference type="Gene3D" id="1.20.1250.20">
    <property type="entry name" value="MFS general substrate transporter like domains"/>
    <property type="match status" value="1"/>
</dbReference>
<evidence type="ECO:0000313" key="6">
    <source>
        <dbReference type="Proteomes" id="UP000008385"/>
    </source>
</evidence>
<dbReference type="eggNOG" id="COG2807">
    <property type="taxonomic scope" value="Bacteria"/>
</dbReference>
<feature type="transmembrane region" description="Helical" evidence="4">
    <location>
        <begin position="254"/>
        <end position="273"/>
    </location>
</feature>
<evidence type="ECO:0000256" key="1">
    <source>
        <dbReference type="ARBA" id="ARBA00022692"/>
    </source>
</evidence>
<dbReference type="HOGENOM" id="CLU_001265_59_9_4"/>
<reference evidence="5 6" key="2">
    <citation type="journal article" date="2011" name="PLoS ONE">
        <title>The Cyst-Dividing Bacterium Ramlibacter tataouinensis TTB310 Genome Reveals a Well-Stocked Toolbox for Adaptation to a Desert Environment.</title>
        <authorList>
            <person name="De Luca G."/>
            <person name="Barakat M."/>
            <person name="Ortet P."/>
            <person name="Fochesato S."/>
            <person name="Jourlin-Castelli C."/>
            <person name="Ansaldi M."/>
            <person name="Py B."/>
            <person name="Fichant G."/>
            <person name="Coutinho P.M."/>
            <person name="Voulhoux R."/>
            <person name="Bastien O."/>
            <person name="Marechal E."/>
            <person name="Henrissat B."/>
            <person name="Quentin Y."/>
            <person name="Noirot P."/>
            <person name="Filloux A."/>
            <person name="Mejean V."/>
            <person name="Dubow M.S."/>
            <person name="Barras F."/>
            <person name="Barbe V."/>
            <person name="Weissenbach J."/>
            <person name="Mihalcescu I."/>
            <person name="Vermeglio A."/>
            <person name="Achouak W."/>
            <person name="Heulin T."/>
        </authorList>
    </citation>
    <scope>NUCLEOTIDE SEQUENCE [LARGE SCALE GENOMIC DNA]</scope>
    <source>
        <strain evidence="6">ATCC BAA-407 / DSM 14655 / LMG 21543 / TTB310</strain>
    </source>
</reference>
<feature type="transmembrane region" description="Helical" evidence="4">
    <location>
        <begin position="19"/>
        <end position="39"/>
    </location>
</feature>
<feature type="transmembrane region" description="Helical" evidence="4">
    <location>
        <begin position="345"/>
        <end position="368"/>
    </location>
</feature>
<organism evidence="5 6">
    <name type="scientific">Ramlibacter tataouinensis (strain ATCC BAA-407 / DSM 14655 / LMG 21543 / TTB310)</name>
    <dbReference type="NCBI Taxonomy" id="365046"/>
    <lineage>
        <taxon>Bacteria</taxon>
        <taxon>Pseudomonadati</taxon>
        <taxon>Pseudomonadota</taxon>
        <taxon>Betaproteobacteria</taxon>
        <taxon>Burkholderiales</taxon>
        <taxon>Comamonadaceae</taxon>
        <taxon>Ramlibacter</taxon>
    </lineage>
</organism>
<evidence type="ECO:0000256" key="2">
    <source>
        <dbReference type="ARBA" id="ARBA00022989"/>
    </source>
</evidence>
<gene>
    <name evidence="5" type="ordered locus">Rta_27360</name>
</gene>
<feature type="transmembrane region" description="Helical" evidence="4">
    <location>
        <begin position="224"/>
        <end position="248"/>
    </location>
</feature>
<dbReference type="AlphaFoldDB" id="F5Y4Z8"/>
<keyword evidence="2 4" id="KW-1133">Transmembrane helix</keyword>